<dbReference type="Proteomes" id="UP001204376">
    <property type="component" value="Unassembled WGS sequence"/>
</dbReference>
<dbReference type="InterPro" id="IPR051604">
    <property type="entry name" value="Ergot_Alk_Oxidoreductase"/>
</dbReference>
<comment type="caution">
    <text evidence="2">The sequence shown here is derived from an EMBL/GenBank/DDBJ whole genome shotgun (WGS) entry which is preliminary data.</text>
</comment>
<dbReference type="RefSeq" id="WP_256539275.1">
    <property type="nucleotide sequence ID" value="NZ_JANHOH010000002.1"/>
</dbReference>
<keyword evidence="3" id="KW-1185">Reference proteome</keyword>
<sequence length="294" mass="31783">MKITLTGSLGNISKSLAKTLVQAGHQVTVISSSENKLAEIEKLGAIPAIGPVEDVAFLTNAFKGADAIYTMVPNNFGATNYRQYIGDIGKNYADAIQASGVKKVVNLSSIGAHIDGGTGPISGIHDVEQTYSKLNGIAIKHLRPAFFYTNFNENIEMIKHLGFIGSNYPADTRMVLVHPNDIAEVAAQELQQDFTGTSIRYISSDERTAGEVASALGKAIGQPDLKWVEFTDEQALQGMQQAGLPTEIANNYVEMGTATKSGILWEDYDLNKPAAFGKTKLEDFAKTFAEKFNR</sequence>
<dbReference type="Gene3D" id="3.90.25.10">
    <property type="entry name" value="UDP-galactose 4-epimerase, domain 1"/>
    <property type="match status" value="1"/>
</dbReference>
<evidence type="ECO:0000259" key="1">
    <source>
        <dbReference type="Pfam" id="PF05368"/>
    </source>
</evidence>
<organism evidence="2 3">
    <name type="scientific">Mucilaginibacter aquariorum</name>
    <dbReference type="NCBI Taxonomy" id="2967225"/>
    <lineage>
        <taxon>Bacteria</taxon>
        <taxon>Pseudomonadati</taxon>
        <taxon>Bacteroidota</taxon>
        <taxon>Sphingobacteriia</taxon>
        <taxon>Sphingobacteriales</taxon>
        <taxon>Sphingobacteriaceae</taxon>
        <taxon>Mucilaginibacter</taxon>
    </lineage>
</organism>
<protein>
    <submittedName>
        <fullName evidence="2">NmrA family NAD(P)-binding protein</fullName>
    </submittedName>
</protein>
<gene>
    <name evidence="2" type="ORF">NPE20_14000</name>
</gene>
<reference evidence="2 3" key="1">
    <citation type="submission" date="2022-07" db="EMBL/GenBank/DDBJ databases">
        <title>Mucilaginibacter sp. JC4.</title>
        <authorList>
            <person name="Le V."/>
            <person name="Ko S.-R."/>
            <person name="Ahn C.-Y."/>
            <person name="Oh H.-M."/>
        </authorList>
    </citation>
    <scope>NUCLEOTIDE SEQUENCE [LARGE SCALE GENOMIC DNA]</scope>
    <source>
        <strain evidence="2 3">JC4</strain>
    </source>
</reference>
<proteinExistence type="predicted"/>
<dbReference type="InterPro" id="IPR008030">
    <property type="entry name" value="NmrA-like"/>
</dbReference>
<name>A0ABT1T396_9SPHI</name>
<feature type="domain" description="NmrA-like" evidence="1">
    <location>
        <begin position="2"/>
        <end position="258"/>
    </location>
</feature>
<dbReference type="EMBL" id="JANHOH010000002">
    <property type="protein sequence ID" value="MCQ6959084.1"/>
    <property type="molecule type" value="Genomic_DNA"/>
</dbReference>
<evidence type="ECO:0000313" key="2">
    <source>
        <dbReference type="EMBL" id="MCQ6959084.1"/>
    </source>
</evidence>
<dbReference type="InterPro" id="IPR036291">
    <property type="entry name" value="NAD(P)-bd_dom_sf"/>
</dbReference>
<evidence type="ECO:0000313" key="3">
    <source>
        <dbReference type="Proteomes" id="UP001204376"/>
    </source>
</evidence>
<dbReference type="SUPFAM" id="SSF51735">
    <property type="entry name" value="NAD(P)-binding Rossmann-fold domains"/>
    <property type="match status" value="1"/>
</dbReference>
<dbReference type="Gene3D" id="3.40.50.720">
    <property type="entry name" value="NAD(P)-binding Rossmann-like Domain"/>
    <property type="match status" value="1"/>
</dbReference>
<dbReference type="PANTHER" id="PTHR43162">
    <property type="match status" value="1"/>
</dbReference>
<accession>A0ABT1T396</accession>
<dbReference type="Pfam" id="PF05368">
    <property type="entry name" value="NmrA"/>
    <property type="match status" value="1"/>
</dbReference>
<dbReference type="PANTHER" id="PTHR43162:SF1">
    <property type="entry name" value="PRESTALK A DIFFERENTIATION PROTEIN A"/>
    <property type="match status" value="1"/>
</dbReference>